<accession>A0A0P9S3Y4</accession>
<proteinExistence type="predicted"/>
<dbReference type="PATRIC" id="fig|264450.4.peg.780"/>
<dbReference type="Proteomes" id="UP000050381">
    <property type="component" value="Unassembled WGS sequence"/>
</dbReference>
<dbReference type="InterPro" id="IPR050228">
    <property type="entry name" value="Carboxylesterase_BioH"/>
</dbReference>
<dbReference type="PANTHER" id="PTHR43194:SF5">
    <property type="entry name" value="PIMELOYL-[ACYL-CARRIER PROTEIN] METHYL ESTER ESTERASE"/>
    <property type="match status" value="1"/>
</dbReference>
<protein>
    <submittedName>
        <fullName evidence="2">3-hydroxydecanoyl-ACP:CoA transacylase</fullName>
    </submittedName>
</protein>
<dbReference type="EMBL" id="LJQD01000399">
    <property type="protein sequence ID" value="KPW92461.1"/>
    <property type="molecule type" value="Genomic_DNA"/>
</dbReference>
<evidence type="ECO:0000259" key="1">
    <source>
        <dbReference type="Pfam" id="PF00561"/>
    </source>
</evidence>
<dbReference type="SUPFAM" id="SSF53474">
    <property type="entry name" value="alpha/beta-Hydrolases"/>
    <property type="match status" value="1"/>
</dbReference>
<dbReference type="AlphaFoldDB" id="A0A0P9S3Y4"/>
<reference evidence="2 3" key="1">
    <citation type="submission" date="2015-09" db="EMBL/GenBank/DDBJ databases">
        <title>Genome announcement of multiple Pseudomonas syringae strains.</title>
        <authorList>
            <person name="Thakur S."/>
            <person name="Wang P.W."/>
            <person name="Gong Y."/>
            <person name="Weir B.S."/>
            <person name="Guttman D.S."/>
        </authorList>
    </citation>
    <scope>NUCLEOTIDE SEQUENCE [LARGE SCALE GENOMIC DNA]</scope>
    <source>
        <strain evidence="2 3">ICMP9419</strain>
    </source>
</reference>
<organism evidence="2 3">
    <name type="scientific">Pseudomonas syringae pv. castaneae</name>
    <dbReference type="NCBI Taxonomy" id="264450"/>
    <lineage>
        <taxon>Bacteria</taxon>
        <taxon>Pseudomonadati</taxon>
        <taxon>Pseudomonadota</taxon>
        <taxon>Gammaproteobacteria</taxon>
        <taxon>Pseudomonadales</taxon>
        <taxon>Pseudomonadaceae</taxon>
        <taxon>Pseudomonas</taxon>
        <taxon>Pseudomonas syringae</taxon>
    </lineage>
</organism>
<dbReference type="PANTHER" id="PTHR43194">
    <property type="entry name" value="HYDROLASE ALPHA/BETA FOLD FAMILY"/>
    <property type="match status" value="1"/>
</dbReference>
<dbReference type="Gene3D" id="3.40.50.1820">
    <property type="entry name" value="alpha/beta hydrolase"/>
    <property type="match status" value="1"/>
</dbReference>
<dbReference type="InterPro" id="IPR029058">
    <property type="entry name" value="AB_hydrolase_fold"/>
</dbReference>
<gene>
    <name evidence="2" type="ORF">ALO79_05691</name>
</gene>
<evidence type="ECO:0000313" key="2">
    <source>
        <dbReference type="EMBL" id="KPW92461.1"/>
    </source>
</evidence>
<feature type="domain" description="AB hydrolase-1" evidence="1">
    <location>
        <begin position="67"/>
        <end position="295"/>
    </location>
</feature>
<name>A0A0P9S3Y4_PSESX</name>
<sequence length="331" mass="37230">MSNSLSDRHGPLIGYRLPVTKLVQRHVHVYLFTPGVTPMSPEKAVLDIQGQFRVYTEFYHTDAAAKTIILVNGSLATTASFAQTVRNLYPTFNVVLYDQPYSGRSKPHNVHGAPLTREEEGQLLLELIDHFNAEHVLSFSWGGAATLVALAHQPRRIESAVISSFSPVINGPMREYLDKGLDYLGAHSRYDMGHLINNTIGKHLPALFKRVNYRHVSSLDGHEYDQMHHHFSQVLELDPDNYLTAGQRIKVPVLFINGAWDEYTSANDAAQFSRYLQNCSFNTIEATGHFLDMEHKAACRDSKHALMNFLQPAQASSSVYNRVQGHHAFAF</sequence>
<comment type="caution">
    <text evidence="2">The sequence shown here is derived from an EMBL/GenBank/DDBJ whole genome shotgun (WGS) entry which is preliminary data.</text>
</comment>
<evidence type="ECO:0000313" key="3">
    <source>
        <dbReference type="Proteomes" id="UP000050381"/>
    </source>
</evidence>
<dbReference type="Pfam" id="PF00561">
    <property type="entry name" value="Abhydrolase_1"/>
    <property type="match status" value="1"/>
</dbReference>
<dbReference type="InterPro" id="IPR000073">
    <property type="entry name" value="AB_hydrolase_1"/>
</dbReference>